<dbReference type="InterPro" id="IPR038063">
    <property type="entry name" value="Transpep_catalytic_dom"/>
</dbReference>
<dbReference type="GO" id="GO:0071555">
    <property type="term" value="P:cell wall organization"/>
    <property type="evidence" value="ECO:0007669"/>
    <property type="project" value="UniProtKB-UniRule"/>
</dbReference>
<evidence type="ECO:0000256" key="6">
    <source>
        <dbReference type="PROSITE-ProRule" id="PRU01373"/>
    </source>
</evidence>
<evidence type="ECO:0000256" key="1">
    <source>
        <dbReference type="ARBA" id="ARBA00004752"/>
    </source>
</evidence>
<evidence type="ECO:0000313" key="8">
    <source>
        <dbReference type="EMBL" id="RNL38885.1"/>
    </source>
</evidence>
<dbReference type="AlphaFoldDB" id="A0A3N0AVJ2"/>
<dbReference type="InterPro" id="IPR005490">
    <property type="entry name" value="LD_TPept_cat_dom"/>
</dbReference>
<dbReference type="InterPro" id="IPR050979">
    <property type="entry name" value="LD-transpeptidase"/>
</dbReference>
<dbReference type="GO" id="GO:0008360">
    <property type="term" value="P:regulation of cell shape"/>
    <property type="evidence" value="ECO:0007669"/>
    <property type="project" value="UniProtKB-UniRule"/>
</dbReference>
<evidence type="ECO:0000256" key="3">
    <source>
        <dbReference type="ARBA" id="ARBA00022960"/>
    </source>
</evidence>
<evidence type="ECO:0000256" key="2">
    <source>
        <dbReference type="ARBA" id="ARBA00022679"/>
    </source>
</evidence>
<dbReference type="Pfam" id="PF03734">
    <property type="entry name" value="YkuD"/>
    <property type="match status" value="1"/>
</dbReference>
<dbReference type="CDD" id="cd16913">
    <property type="entry name" value="YkuD_like"/>
    <property type="match status" value="1"/>
</dbReference>
<dbReference type="EMBL" id="QICD01000035">
    <property type="protein sequence ID" value="RNL38885.1"/>
    <property type="molecule type" value="Genomic_DNA"/>
</dbReference>
<dbReference type="PANTHER" id="PTHR30582">
    <property type="entry name" value="L,D-TRANSPEPTIDASE"/>
    <property type="match status" value="1"/>
</dbReference>
<reference evidence="9" key="1">
    <citation type="submission" date="2018-05" db="EMBL/GenBank/DDBJ databases">
        <title>Genome Sequencing of selected type strains of the family Eggerthellaceae.</title>
        <authorList>
            <person name="Danylec N."/>
            <person name="Stoll D.A."/>
            <person name="Doetsch A."/>
            <person name="Huch M."/>
        </authorList>
    </citation>
    <scope>NUCLEOTIDE SEQUENCE [LARGE SCALE GENOMIC DNA]</scope>
    <source>
        <strain evidence="9">DSM 16106</strain>
    </source>
</reference>
<dbReference type="Proteomes" id="UP000278632">
    <property type="component" value="Unassembled WGS sequence"/>
</dbReference>
<keyword evidence="4 6" id="KW-0573">Peptidoglycan synthesis</keyword>
<dbReference type="PANTHER" id="PTHR30582:SF33">
    <property type="entry name" value="EXPORTED PROTEIN"/>
    <property type="match status" value="1"/>
</dbReference>
<feature type="active site" description="Proton donor/acceptor" evidence="6">
    <location>
        <position position="429"/>
    </location>
</feature>
<dbReference type="SUPFAM" id="SSF141523">
    <property type="entry name" value="L,D-transpeptidase catalytic domain-like"/>
    <property type="match status" value="1"/>
</dbReference>
<dbReference type="OrthoDB" id="3176960at2"/>
<dbReference type="GO" id="GO:0005576">
    <property type="term" value="C:extracellular region"/>
    <property type="evidence" value="ECO:0007669"/>
    <property type="project" value="TreeGrafter"/>
</dbReference>
<keyword evidence="5 6" id="KW-0961">Cell wall biogenesis/degradation</keyword>
<dbReference type="GO" id="GO:0018104">
    <property type="term" value="P:peptidoglycan-protein cross-linking"/>
    <property type="evidence" value="ECO:0007669"/>
    <property type="project" value="TreeGrafter"/>
</dbReference>
<evidence type="ECO:0000259" key="7">
    <source>
        <dbReference type="PROSITE" id="PS52029"/>
    </source>
</evidence>
<accession>A0A3N0AVJ2</accession>
<dbReference type="UniPathway" id="UPA00219"/>
<keyword evidence="3 6" id="KW-0133">Cell shape</keyword>
<protein>
    <recommendedName>
        <fullName evidence="7">L,D-TPase catalytic domain-containing protein</fullName>
    </recommendedName>
</protein>
<keyword evidence="2" id="KW-0808">Transferase</keyword>
<keyword evidence="9" id="KW-1185">Reference proteome</keyword>
<dbReference type="Gene3D" id="2.40.440.10">
    <property type="entry name" value="L,D-transpeptidase catalytic domain-like"/>
    <property type="match status" value="1"/>
</dbReference>
<dbReference type="PROSITE" id="PS52029">
    <property type="entry name" value="LD_TPASE"/>
    <property type="match status" value="1"/>
</dbReference>
<dbReference type="GO" id="GO:0016740">
    <property type="term" value="F:transferase activity"/>
    <property type="evidence" value="ECO:0007669"/>
    <property type="project" value="UniProtKB-KW"/>
</dbReference>
<evidence type="ECO:0000256" key="5">
    <source>
        <dbReference type="ARBA" id="ARBA00023316"/>
    </source>
</evidence>
<dbReference type="SUPFAM" id="SSF143985">
    <property type="entry name" value="L,D-transpeptidase pre-catalytic domain-like"/>
    <property type="match status" value="1"/>
</dbReference>
<sequence>MAVPRRRRRPLKVLAIVLGVIVALAAVAYIGGSVYFFDRFMPNSTIGNVDVSLMSSADAERSLASSVKDYKLTVTGQGFTLKLTAADAGLSLDSGKIVQQAHADVSPWTWPLELARTHDATDKLVASFNESGLEQAVRKAVETFNETATPPTDATVAYDESVGAFVVKAEAPGTALDADAVVRAADEALVALNPTAKLTADHLKKPTVLSSDQRLKAAADSANTMIKANLTLTMGGTEVGAVNPGLVSQWVVLGEDMNAALNEDALTAWVDGVVAACDTVGTARTYTRPDGKVITVQGGPYGWDVDRDALLAMVKEAVAAGSVQSAEVPTFSSGTAFNGAGAQDWGARYCDIDLSEQYVRFYDASGALIWEAPCVSGTPNGAHNTPTGVYVLNSKASPSVLKGTNLDGSKYESTVQYWMPFVGNVIGMHDADWQPYFGGTRYQDGGGSHGCVNLPPSSAAALYGIIQPGDVVVSHW</sequence>
<dbReference type="GO" id="GO:0071972">
    <property type="term" value="F:peptidoglycan L,D-transpeptidase activity"/>
    <property type="evidence" value="ECO:0007669"/>
    <property type="project" value="TreeGrafter"/>
</dbReference>
<comment type="pathway">
    <text evidence="1 6">Cell wall biogenesis; peptidoglycan biosynthesis.</text>
</comment>
<proteinExistence type="predicted"/>
<organism evidence="8 9">
    <name type="scientific">Paraeggerthella hongkongensis</name>
    <dbReference type="NCBI Taxonomy" id="230658"/>
    <lineage>
        <taxon>Bacteria</taxon>
        <taxon>Bacillati</taxon>
        <taxon>Actinomycetota</taxon>
        <taxon>Coriobacteriia</taxon>
        <taxon>Eggerthellales</taxon>
        <taxon>Eggerthellaceae</taxon>
        <taxon>Paraeggerthella</taxon>
    </lineage>
</organism>
<gene>
    <name evidence="8" type="ORF">DMP08_11470</name>
</gene>
<name>A0A3N0AVJ2_9ACTN</name>
<dbReference type="InterPro" id="IPR038054">
    <property type="entry name" value="LD_TPept-like_central_sf"/>
</dbReference>
<evidence type="ECO:0000313" key="9">
    <source>
        <dbReference type="Proteomes" id="UP000278632"/>
    </source>
</evidence>
<feature type="domain" description="L,D-TPase catalytic" evidence="7">
    <location>
        <begin position="348"/>
        <end position="475"/>
    </location>
</feature>
<dbReference type="Gene3D" id="3.10.20.800">
    <property type="match status" value="1"/>
</dbReference>
<comment type="caution">
    <text evidence="8">The sequence shown here is derived from an EMBL/GenBank/DDBJ whole genome shotgun (WGS) entry which is preliminary data.</text>
</comment>
<evidence type="ECO:0000256" key="4">
    <source>
        <dbReference type="ARBA" id="ARBA00022984"/>
    </source>
</evidence>
<feature type="active site" description="Nucleophile" evidence="6">
    <location>
        <position position="451"/>
    </location>
</feature>